<feature type="compositionally biased region" description="Polar residues" evidence="1">
    <location>
        <begin position="374"/>
        <end position="383"/>
    </location>
</feature>
<evidence type="ECO:0000256" key="1">
    <source>
        <dbReference type="SAM" id="MobiDB-lite"/>
    </source>
</evidence>
<dbReference type="PANTHER" id="PTHR22929:SF0">
    <property type="entry name" value="TRANSCRIPTION FACTOR TFIIIB COMPONENT B'' HOMOLOG"/>
    <property type="match status" value="1"/>
</dbReference>
<gene>
    <name evidence="3" type="ORF">TMSB3V08_LOCUS9687</name>
</gene>
<feature type="compositionally biased region" description="Basic and acidic residues" evidence="1">
    <location>
        <begin position="34"/>
        <end position="57"/>
    </location>
</feature>
<dbReference type="GO" id="GO:0001156">
    <property type="term" value="F:TFIIIC-class transcription factor complex binding"/>
    <property type="evidence" value="ECO:0007669"/>
    <property type="project" value="TreeGrafter"/>
</dbReference>
<feature type="compositionally biased region" description="Polar residues" evidence="1">
    <location>
        <begin position="973"/>
        <end position="987"/>
    </location>
</feature>
<dbReference type="InterPro" id="IPR039467">
    <property type="entry name" value="TFIIIB_B''_Myb"/>
</dbReference>
<feature type="compositionally biased region" description="Polar residues" evidence="1">
    <location>
        <begin position="123"/>
        <end position="139"/>
    </location>
</feature>
<feature type="region of interest" description="Disordered" evidence="1">
    <location>
        <begin position="111"/>
        <end position="139"/>
    </location>
</feature>
<evidence type="ECO:0000259" key="2">
    <source>
        <dbReference type="Pfam" id="PF15963"/>
    </source>
</evidence>
<name>A0A7R9HSQ9_9NEOP</name>
<proteinExistence type="predicted"/>
<dbReference type="Pfam" id="PF15963">
    <property type="entry name" value="Myb_DNA-bind_7"/>
    <property type="match status" value="1"/>
</dbReference>
<dbReference type="PANTHER" id="PTHR22929">
    <property type="entry name" value="RNA POLYMERASE III TRANSCRIPTION INITIATION FACTOR B"/>
    <property type="match status" value="1"/>
</dbReference>
<dbReference type="AlphaFoldDB" id="A0A7R9HSQ9"/>
<feature type="region of interest" description="Disordered" evidence="1">
    <location>
        <begin position="34"/>
        <end position="58"/>
    </location>
</feature>
<accession>A0A7R9HSQ9</accession>
<dbReference type="EMBL" id="OB796052">
    <property type="protein sequence ID" value="CAD7432996.1"/>
    <property type="molecule type" value="Genomic_DNA"/>
</dbReference>
<dbReference type="GO" id="GO:0000126">
    <property type="term" value="C:transcription factor TFIIIB complex"/>
    <property type="evidence" value="ECO:0007669"/>
    <property type="project" value="TreeGrafter"/>
</dbReference>
<feature type="region of interest" description="Disordered" evidence="1">
    <location>
        <begin position="443"/>
        <end position="466"/>
    </location>
</feature>
<dbReference type="GO" id="GO:0070898">
    <property type="term" value="P:RNA polymerase III preinitiation complex assembly"/>
    <property type="evidence" value="ECO:0007669"/>
    <property type="project" value="TreeGrafter"/>
</dbReference>
<sequence>MAARRCRIKAVANLPIRRDRGGGIDDHSLQKEIKEKSSEKNKIVEENPTTSKDETLKENNSNIVSLKFNSPKNVIFNHPSNEPTINDNNALIRPTSEELSQSNISAVISHQTNGNDHEKQQDSETSTLKVKTSGTKSTEQDSVLSKLPIKFVGRKRVKPTVSISNISRKAKEIILVTDEVLPEPNAFMSNHETTSTSSNCHLTAIEESPITDKSKYIGLTQVDVTLPSDKDIGVGMPTIIQTIPTGTAIRPNESNCPSNEFSAPGLLHTNGEAPQTLPEADLPSEGAGGSSRGGLAMDPPCLPNIVPCPSNTPHRTKFARPTPRIPDKTSRRRGHSSASESDDDSKRPFINSGTSTIRSKFARPSPKVGDATSRRTGNHGSASESDDESRRPSLSKSPAALTSLLPISSRIITKPINETAKQGSASESEDDVIIVEPDPVKEPSCMEKQQDKNSGIGPKELVGESEERDENIKSVWSKRTINHIRRKRHNAITSRIAQGKKELDTKLNGSKPARSSLTMFDLIYYNPTTNPMKKVVPSESIDHTKSINEGENRLVEERVAEEAVDDVTNSTSNVEEETALPVPQVKVGPDGQLILDEMSLVIETTGAKKSREELENSSIVVDLGIGSTSYSAYSKKTYKKGKEWSAHDTLKFYRALNTLGTDFLLMQSIFPKMTRRDLKMKFKREERVNAALIDKALRYPLNFDMSELQKEARREAVGWGLGPSSWGSGPAGPGLAIRAVSRFRSLVLTQTVSSTWVPPLVCTRSYATSFIFEKQDTGEFHNKRLRKKVCKSKIENKSKKKKRNNALEKGFCGIASDSDSENSSYNEEYESDGNKNDVGSKTCEDVVLNKKPHATKSGRISRPKVMHDHVHDFIELDGESSNDNSIVPMSPVDESFQATTGDINAETLEQISKSAPGSLLIFRAPSPTNPAHQVVHVFMLGGPLPENTPALTGSGGDSTSKDIDNSVLGLNPLANQSNTAETETCNKNSEETPFSLIFPK</sequence>
<organism evidence="3">
    <name type="scientific">Timema monikensis</name>
    <dbReference type="NCBI Taxonomy" id="170555"/>
    <lineage>
        <taxon>Eukaryota</taxon>
        <taxon>Metazoa</taxon>
        <taxon>Ecdysozoa</taxon>
        <taxon>Arthropoda</taxon>
        <taxon>Hexapoda</taxon>
        <taxon>Insecta</taxon>
        <taxon>Pterygota</taxon>
        <taxon>Neoptera</taxon>
        <taxon>Polyneoptera</taxon>
        <taxon>Phasmatodea</taxon>
        <taxon>Timematodea</taxon>
        <taxon>Timematoidea</taxon>
        <taxon>Timematidae</taxon>
        <taxon>Timema</taxon>
    </lineage>
</organism>
<protein>
    <recommendedName>
        <fullName evidence="2">Transcription factor TFIIIB component B'' Myb domain-containing protein</fullName>
    </recommendedName>
</protein>
<feature type="region of interest" description="Disordered" evidence="1">
    <location>
        <begin position="248"/>
        <end position="401"/>
    </location>
</feature>
<evidence type="ECO:0000313" key="3">
    <source>
        <dbReference type="EMBL" id="CAD7432996.1"/>
    </source>
</evidence>
<feature type="compositionally biased region" description="Polar residues" evidence="1">
    <location>
        <begin position="252"/>
        <end position="261"/>
    </location>
</feature>
<reference evidence="3" key="1">
    <citation type="submission" date="2020-11" db="EMBL/GenBank/DDBJ databases">
        <authorList>
            <person name="Tran Van P."/>
        </authorList>
    </citation>
    <scope>NUCLEOTIDE SEQUENCE</scope>
</reference>
<feature type="region of interest" description="Disordered" evidence="1">
    <location>
        <begin position="971"/>
        <end position="1000"/>
    </location>
</feature>
<feature type="domain" description="Transcription factor TFIIIB component B'' Myb" evidence="2">
    <location>
        <begin position="633"/>
        <end position="715"/>
    </location>
</feature>
<feature type="region of interest" description="Disordered" evidence="1">
    <location>
        <begin position="817"/>
        <end position="840"/>
    </location>
</feature>